<proteinExistence type="predicted"/>
<name>W9DQ48_METTI</name>
<evidence type="ECO:0000256" key="1">
    <source>
        <dbReference type="SAM" id="Coils"/>
    </source>
</evidence>
<reference evidence="2 3" key="1">
    <citation type="submission" date="2013-08" db="EMBL/GenBank/DDBJ databases">
        <authorList>
            <consortium name="DOE Joint Genome Institute"/>
            <person name="Eisen J."/>
            <person name="Huntemann M."/>
            <person name="Han J."/>
            <person name="Chen A."/>
            <person name="Kyrpides N."/>
            <person name="Mavromatis K."/>
            <person name="Markowitz V."/>
            <person name="Palaniappan K."/>
            <person name="Ivanova N."/>
            <person name="Schaumberg A."/>
            <person name="Pati A."/>
            <person name="Liolios K."/>
            <person name="Nordberg H.P."/>
            <person name="Cantor M.N."/>
            <person name="Hua S.X."/>
            <person name="Woyke T."/>
        </authorList>
    </citation>
    <scope>NUCLEOTIDE SEQUENCE [LARGE SCALE GENOMIC DNA]</scope>
    <source>
        <strain evidence="2 3">DSM 2278</strain>
    </source>
</reference>
<dbReference type="AlphaFoldDB" id="W9DQ48"/>
<dbReference type="STRING" id="1090322.MettiDRAFT_0819"/>
<dbReference type="EMBL" id="AZAJ01000001">
    <property type="protein sequence ID" value="ETA67395.1"/>
    <property type="molecule type" value="Genomic_DNA"/>
</dbReference>
<keyword evidence="3" id="KW-1185">Reference proteome</keyword>
<dbReference type="Proteomes" id="UP000019483">
    <property type="component" value="Unassembled WGS sequence"/>
</dbReference>
<evidence type="ECO:0000313" key="2">
    <source>
        <dbReference type="EMBL" id="ETA67395.1"/>
    </source>
</evidence>
<organism evidence="2 3">
    <name type="scientific">Methanolobus tindarius DSM 2278</name>
    <dbReference type="NCBI Taxonomy" id="1090322"/>
    <lineage>
        <taxon>Archaea</taxon>
        <taxon>Methanobacteriati</taxon>
        <taxon>Methanobacteriota</taxon>
        <taxon>Stenosarchaea group</taxon>
        <taxon>Methanomicrobia</taxon>
        <taxon>Methanosarcinales</taxon>
        <taxon>Methanosarcinaceae</taxon>
        <taxon>Methanolobus</taxon>
    </lineage>
</organism>
<protein>
    <submittedName>
        <fullName evidence="2">Uncharacterized protein</fullName>
    </submittedName>
</protein>
<keyword evidence="1" id="KW-0175">Coiled coil</keyword>
<comment type="caution">
    <text evidence="2">The sequence shown here is derived from an EMBL/GenBank/DDBJ whole genome shotgun (WGS) entry which is preliminary data.</text>
</comment>
<dbReference type="RefSeq" id="WP_023844531.1">
    <property type="nucleotide sequence ID" value="NZ_AZAJ01000001.1"/>
</dbReference>
<sequence>MSSDMVHCAVPGMQETRLNELEQEVRELKKMVAQLSYTVEALDEASISLTEKYADLKEKVKALTEENENSKIIIKSGTSIVVQRAQILNEELRKKEKGGSILTSEAKQILGIKHNSSVRRAMEKAKQIYSDLECEIASGGECSLSWPLVSKQEREKAAKEFHERWGSQ</sequence>
<accession>W9DQ48</accession>
<evidence type="ECO:0000313" key="3">
    <source>
        <dbReference type="Proteomes" id="UP000019483"/>
    </source>
</evidence>
<feature type="coiled-coil region" evidence="1">
    <location>
        <begin position="18"/>
        <end position="73"/>
    </location>
</feature>
<gene>
    <name evidence="2" type="ORF">MettiDRAFT_0819</name>
</gene>